<comment type="caution">
    <text evidence="9">The sequence shown here is derived from an EMBL/GenBank/DDBJ whole genome shotgun (WGS) entry which is preliminary data.</text>
</comment>
<dbReference type="PANTHER" id="PTHR10683">
    <property type="entry name" value="TRANSALDOLASE"/>
    <property type="match status" value="1"/>
</dbReference>
<dbReference type="HAMAP" id="MF_00493">
    <property type="entry name" value="Transaldolase_2"/>
    <property type="match status" value="1"/>
</dbReference>
<dbReference type="Pfam" id="PF00923">
    <property type="entry name" value="TAL_FSA"/>
    <property type="match status" value="1"/>
</dbReference>
<accession>X1AXY9</accession>
<dbReference type="GO" id="GO:0005737">
    <property type="term" value="C:cytoplasm"/>
    <property type="evidence" value="ECO:0007669"/>
    <property type="project" value="UniProtKB-SubCell"/>
</dbReference>
<evidence type="ECO:0000256" key="6">
    <source>
        <dbReference type="ARBA" id="ARBA00022679"/>
    </source>
</evidence>
<proteinExistence type="inferred from homology"/>
<keyword evidence="8" id="KW-0704">Schiff base</keyword>
<comment type="subcellular location">
    <subcellularLocation>
        <location evidence="2">Cytoplasm</location>
    </subcellularLocation>
</comment>
<dbReference type="NCBIfam" id="NF002881">
    <property type="entry name" value="PRK03343.1"/>
    <property type="match status" value="1"/>
</dbReference>
<dbReference type="GO" id="GO:0004801">
    <property type="term" value="F:transaldolase activity"/>
    <property type="evidence" value="ECO:0007669"/>
    <property type="project" value="InterPro"/>
</dbReference>
<comment type="function">
    <text evidence="1">Transaldolase is important for the balance of metabolites in the pentose-phosphate pathway.</text>
</comment>
<keyword evidence="6" id="KW-0808">Transferase</keyword>
<dbReference type="InterPro" id="IPR001585">
    <property type="entry name" value="TAL/FSA"/>
</dbReference>
<keyword evidence="7" id="KW-0570">Pentose shunt</keyword>
<name>X1AXY9_9ZZZZ</name>
<dbReference type="InterPro" id="IPR004732">
    <property type="entry name" value="Transaldolase_2"/>
</dbReference>
<dbReference type="InterPro" id="IPR013785">
    <property type="entry name" value="Aldolase_TIM"/>
</dbReference>
<keyword evidence="5" id="KW-0963">Cytoplasm</keyword>
<dbReference type="UniPathway" id="UPA00115"/>
<protein>
    <recommendedName>
        <fullName evidence="10">Transaldolase</fullName>
    </recommendedName>
</protein>
<evidence type="ECO:0000313" key="9">
    <source>
        <dbReference type="EMBL" id="GAG76968.1"/>
    </source>
</evidence>
<feature type="non-terminal residue" evidence="9">
    <location>
        <position position="300"/>
    </location>
</feature>
<reference evidence="9" key="1">
    <citation type="journal article" date="2014" name="Front. Microbiol.">
        <title>High frequency of phylogenetically diverse reductive dehalogenase-homologous genes in deep subseafloor sedimentary metagenomes.</title>
        <authorList>
            <person name="Kawai M."/>
            <person name="Futagami T."/>
            <person name="Toyoda A."/>
            <person name="Takaki Y."/>
            <person name="Nishi S."/>
            <person name="Hori S."/>
            <person name="Arai W."/>
            <person name="Tsubouchi T."/>
            <person name="Morono Y."/>
            <person name="Uchiyama I."/>
            <person name="Ito T."/>
            <person name="Fujiyama A."/>
            <person name="Inagaki F."/>
            <person name="Takami H."/>
        </authorList>
    </citation>
    <scope>NUCLEOTIDE SEQUENCE</scope>
    <source>
        <strain evidence="9">Expedition CK06-06</strain>
    </source>
</reference>
<organism evidence="9">
    <name type="scientific">marine sediment metagenome</name>
    <dbReference type="NCBI Taxonomy" id="412755"/>
    <lineage>
        <taxon>unclassified sequences</taxon>
        <taxon>metagenomes</taxon>
        <taxon>ecological metagenomes</taxon>
    </lineage>
</organism>
<dbReference type="GO" id="GO:0006098">
    <property type="term" value="P:pentose-phosphate shunt"/>
    <property type="evidence" value="ECO:0007669"/>
    <property type="project" value="UniProtKB-UniPathway"/>
</dbReference>
<evidence type="ECO:0008006" key="10">
    <source>
        <dbReference type="Google" id="ProtNLM"/>
    </source>
</evidence>
<dbReference type="NCBIfam" id="TIGR00876">
    <property type="entry name" value="tal_mycobact"/>
    <property type="match status" value="1"/>
</dbReference>
<dbReference type="PANTHER" id="PTHR10683:SF31">
    <property type="entry name" value="TRANSALDOLASE"/>
    <property type="match status" value="1"/>
</dbReference>
<gene>
    <name evidence="9" type="ORF">S01H4_33092</name>
</gene>
<sequence length="300" mass="32766">MKATQALHDLGQSLWLDDITRDLLDSGALKKYIDTLSVTGLTSNPTIFDNAISKSNSYDDEMKRLMKDGYSGEALFFELALQDLSRAADLFLPIHQRTSSVDGFVSLEVSPLLAYDTEATIASAKRLYARAHKPNLFIKIPGTKEGLPAIEEAIFSGVTVNVTLLFSSDDCKAAADAYMKGLERRVAAGLDPDVRSVASIFISRWDKAVMDKAPAELRDKLGIAVAHQAYRDYRDGLDSDRWQRLGSAGARPQRLLFASTSTKDPNASDTLYVSALAAPNTVNTMPDKTLLAFGDHGKLD</sequence>
<evidence type="ECO:0000256" key="8">
    <source>
        <dbReference type="ARBA" id="ARBA00023270"/>
    </source>
</evidence>
<evidence type="ECO:0000256" key="2">
    <source>
        <dbReference type="ARBA" id="ARBA00004496"/>
    </source>
</evidence>
<evidence type="ECO:0000256" key="7">
    <source>
        <dbReference type="ARBA" id="ARBA00023126"/>
    </source>
</evidence>
<comment type="similarity">
    <text evidence="4">Belongs to the transaldolase family. Type 2 subfamily.</text>
</comment>
<comment type="pathway">
    <text evidence="3">Carbohydrate degradation; pentose phosphate pathway.</text>
</comment>
<evidence type="ECO:0000256" key="4">
    <source>
        <dbReference type="ARBA" id="ARBA00008426"/>
    </source>
</evidence>
<dbReference type="PIRSF" id="PIRSF036915">
    <property type="entry name" value="Trnald_Bac_Plnt"/>
    <property type="match status" value="1"/>
</dbReference>
<evidence type="ECO:0000256" key="3">
    <source>
        <dbReference type="ARBA" id="ARBA00004959"/>
    </source>
</evidence>
<dbReference type="GO" id="GO:0005975">
    <property type="term" value="P:carbohydrate metabolic process"/>
    <property type="evidence" value="ECO:0007669"/>
    <property type="project" value="InterPro"/>
</dbReference>
<dbReference type="EMBL" id="BART01017368">
    <property type="protein sequence ID" value="GAG76968.1"/>
    <property type="molecule type" value="Genomic_DNA"/>
</dbReference>
<evidence type="ECO:0000256" key="5">
    <source>
        <dbReference type="ARBA" id="ARBA00022490"/>
    </source>
</evidence>
<dbReference type="CDD" id="cd00955">
    <property type="entry name" value="Transaldolase_like"/>
    <property type="match status" value="1"/>
</dbReference>
<dbReference type="SUPFAM" id="SSF51569">
    <property type="entry name" value="Aldolase"/>
    <property type="match status" value="1"/>
</dbReference>
<dbReference type="AlphaFoldDB" id="X1AXY9"/>
<evidence type="ECO:0000256" key="1">
    <source>
        <dbReference type="ARBA" id="ARBA00003518"/>
    </source>
</evidence>
<dbReference type="Gene3D" id="3.20.20.70">
    <property type="entry name" value="Aldolase class I"/>
    <property type="match status" value="1"/>
</dbReference>